<dbReference type="GO" id="GO:0016758">
    <property type="term" value="F:hexosyltransferase activity"/>
    <property type="evidence" value="ECO:0007669"/>
    <property type="project" value="UniProtKB-ARBA"/>
</dbReference>
<comment type="caution">
    <text evidence="8">The sequence shown here is derived from an EMBL/GenBank/DDBJ whole genome shotgun (WGS) entry which is preliminary data.</text>
</comment>
<name>A0A919SVW7_9ACTN</name>
<dbReference type="Gene3D" id="3.90.550.10">
    <property type="entry name" value="Spore Coat Polysaccharide Biosynthesis Protein SpsA, Chain A"/>
    <property type="match status" value="1"/>
</dbReference>
<dbReference type="PANTHER" id="PTHR22916:SF3">
    <property type="entry name" value="UDP-GLCNAC:BETAGAL BETA-1,3-N-ACETYLGLUCOSAMINYLTRANSFERASE-LIKE PROTEIN 1"/>
    <property type="match status" value="1"/>
</dbReference>
<dbReference type="InterPro" id="IPR001173">
    <property type="entry name" value="Glyco_trans_2-like"/>
</dbReference>
<dbReference type="CDD" id="cd00761">
    <property type="entry name" value="Glyco_tranf_GTA_type"/>
    <property type="match status" value="1"/>
</dbReference>
<evidence type="ECO:0000313" key="9">
    <source>
        <dbReference type="Proteomes" id="UP000681340"/>
    </source>
</evidence>
<dbReference type="InterPro" id="IPR007554">
    <property type="entry name" value="Glycerophosphate_synth"/>
</dbReference>
<evidence type="ECO:0000313" key="8">
    <source>
        <dbReference type="EMBL" id="GIM79310.1"/>
    </source>
</evidence>
<keyword evidence="3" id="KW-1003">Cell membrane</keyword>
<dbReference type="GO" id="GO:0005886">
    <property type="term" value="C:plasma membrane"/>
    <property type="evidence" value="ECO:0007669"/>
    <property type="project" value="UniProtKB-SubCell"/>
</dbReference>
<dbReference type="SUPFAM" id="SSF53448">
    <property type="entry name" value="Nucleotide-diphospho-sugar transferases"/>
    <property type="match status" value="1"/>
</dbReference>
<evidence type="ECO:0000256" key="3">
    <source>
        <dbReference type="ARBA" id="ARBA00022475"/>
    </source>
</evidence>
<dbReference type="InterPro" id="IPR043149">
    <property type="entry name" value="TagF_N"/>
</dbReference>
<evidence type="ECO:0000256" key="2">
    <source>
        <dbReference type="ARBA" id="ARBA00010488"/>
    </source>
</evidence>
<gene>
    <name evidence="8" type="ORF">Aau02nite_85170</name>
</gene>
<keyword evidence="6" id="KW-0472">Membrane</keyword>
<keyword evidence="5" id="KW-0777">Teichoic acid biosynthesis</keyword>
<dbReference type="Pfam" id="PF04464">
    <property type="entry name" value="Glyphos_transf"/>
    <property type="match status" value="1"/>
</dbReference>
<dbReference type="Pfam" id="PF00535">
    <property type="entry name" value="Glycos_transf_2"/>
    <property type="match status" value="1"/>
</dbReference>
<evidence type="ECO:0000256" key="6">
    <source>
        <dbReference type="ARBA" id="ARBA00023136"/>
    </source>
</evidence>
<evidence type="ECO:0000256" key="4">
    <source>
        <dbReference type="ARBA" id="ARBA00022679"/>
    </source>
</evidence>
<accession>A0A919SVW7</accession>
<evidence type="ECO:0000259" key="7">
    <source>
        <dbReference type="Pfam" id="PF00535"/>
    </source>
</evidence>
<feature type="domain" description="Glycosyltransferase 2-like" evidence="7">
    <location>
        <begin position="10"/>
        <end position="172"/>
    </location>
</feature>
<dbReference type="Proteomes" id="UP000681340">
    <property type="component" value="Unassembled WGS sequence"/>
</dbReference>
<dbReference type="PANTHER" id="PTHR22916">
    <property type="entry name" value="GLYCOSYLTRANSFERASE"/>
    <property type="match status" value="1"/>
</dbReference>
<dbReference type="GO" id="GO:0047355">
    <property type="term" value="F:CDP-glycerol glycerophosphotransferase activity"/>
    <property type="evidence" value="ECO:0007669"/>
    <property type="project" value="InterPro"/>
</dbReference>
<dbReference type="Gene3D" id="3.40.50.11820">
    <property type="match status" value="1"/>
</dbReference>
<dbReference type="SUPFAM" id="SSF53756">
    <property type="entry name" value="UDP-Glycosyltransferase/glycogen phosphorylase"/>
    <property type="match status" value="1"/>
</dbReference>
<dbReference type="Gene3D" id="3.40.50.12580">
    <property type="match status" value="1"/>
</dbReference>
<sequence>MSERIPGLVSVIVPIYDVEPFLRDCLDSLRAQTYRDLQVLMVDDGSTDGSATIAAEFAATDPRFELIRQANAGLSAARNVAVPAAKGEYLAFVDSDDVLAAHAYELLVHALAGGADFASGAVRRYSSRGTYRGAPHNEAIAATDLNTHVTRRPELLRDRTIWNKLYRRDFYDAHRFEFPVGRLFEDVPVTVPAHALARSVAVVNEPIYFWRVREGAVRSITQSNNDLRNLVDRFFSVNLTRELLRDAGQDELLRVYEEQAIWDKLSSYLKFLPAASPEFRETFLELATAYLAEVDPGAVDRQPGKVRRHWQLIRDRRLDELIELIDRGFRKPKVPPQRPLESAVRSLAWRDGRLELTGYAYVPGGPPRRFGSLRLLWLSSDGGRRRIPLRARAHRDPGANPAEQAAGFAVTIDPAVMRNGKVWRSGSWTVAVAAARGITVRRAGLRMSEGWADPLPRRQLAPGVWVAPVETKGRLRLRISKSDGWLTASHLDGDDLVLRGLLRSRPAGPVRIELSRVRGVVTHRVPAEVSQVPDGFAFTARLPLAGIALDVTDDNHAAGLYTQRFQVDIVVRDKPVQLVADDGYEPVRTVRGTDEVYTAVSAAGHVFLRTRPAGPVVTFAGWRPDGALVLSGDSPSDVEGELLLRLRGRRKDLSLPLRVVDGRWQVVVDPAAVPGLAGPLPLLAGMWDLSFRSAGVHHLTTTSLGFTGAVLAGLPASATVADGVRTVLRSAGEERTVLVVETPEPDPAEQDRLRAAYAPLATRPALRDAVLFDAAPDRRFTDDPAALLAELIRRPQAPVARWTIERGRPVPPGAEPVTHGSEAWYAALTTSRWIVTNDDLPRWFRPREGQVVLRLAGGWPVARFGATAVGHPLGRELIEQLDSDAASWTALASPGPSATPLLRRELRFDGPVLEYGRPGDDLLTTLDADAARAGVLDRLGLPAGTRLVLYAPTRRPMDLRKRGWSDPGKLLDLPAVVAALPAGHVLLVRRHPALGDDVLGLVPGVLDVSGHPRVAELLAAADALITDYSALLADFAVTGRPTLLYVPDLTEFAASPGLNVDLATVAPGPLLRTSAEVVAAVRAIDTLAAEHAGAAKAFAESHATTGDGRAAERLVDWLLAAGGKGVAVEAA</sequence>
<dbReference type="RefSeq" id="WP_212994296.1">
    <property type="nucleotide sequence ID" value="NZ_BAABEA010000002.1"/>
</dbReference>
<comment type="similarity">
    <text evidence="2">Belongs to the CDP-glycerol glycerophosphotransferase family.</text>
</comment>
<proteinExistence type="inferred from homology"/>
<dbReference type="EMBL" id="BOQL01000080">
    <property type="protein sequence ID" value="GIM79310.1"/>
    <property type="molecule type" value="Genomic_DNA"/>
</dbReference>
<protein>
    <recommendedName>
        <fullName evidence="7">Glycosyltransferase 2-like domain-containing protein</fullName>
    </recommendedName>
</protein>
<comment type="subcellular location">
    <subcellularLocation>
        <location evidence="1">Cell membrane</location>
        <topology evidence="1">Peripheral membrane protein</topology>
    </subcellularLocation>
</comment>
<reference evidence="8" key="1">
    <citation type="submission" date="2021-03" db="EMBL/GenBank/DDBJ databases">
        <title>Whole genome shotgun sequence of Actinoplanes auranticolor NBRC 12245.</title>
        <authorList>
            <person name="Komaki H."/>
            <person name="Tamura T."/>
        </authorList>
    </citation>
    <scope>NUCLEOTIDE SEQUENCE</scope>
    <source>
        <strain evidence="8">NBRC 12245</strain>
    </source>
</reference>
<keyword evidence="4" id="KW-0808">Transferase</keyword>
<evidence type="ECO:0000256" key="1">
    <source>
        <dbReference type="ARBA" id="ARBA00004202"/>
    </source>
</evidence>
<dbReference type="GO" id="GO:0019350">
    <property type="term" value="P:teichoic acid biosynthetic process"/>
    <property type="evidence" value="ECO:0007669"/>
    <property type="project" value="UniProtKB-KW"/>
</dbReference>
<evidence type="ECO:0000256" key="5">
    <source>
        <dbReference type="ARBA" id="ARBA00022944"/>
    </source>
</evidence>
<organism evidence="8 9">
    <name type="scientific">Actinoplanes auranticolor</name>
    <dbReference type="NCBI Taxonomy" id="47988"/>
    <lineage>
        <taxon>Bacteria</taxon>
        <taxon>Bacillati</taxon>
        <taxon>Actinomycetota</taxon>
        <taxon>Actinomycetes</taxon>
        <taxon>Micromonosporales</taxon>
        <taxon>Micromonosporaceae</taxon>
        <taxon>Actinoplanes</taxon>
    </lineage>
</organism>
<dbReference type="InterPro" id="IPR043148">
    <property type="entry name" value="TagF_C"/>
</dbReference>
<dbReference type="InterPro" id="IPR029044">
    <property type="entry name" value="Nucleotide-diphossugar_trans"/>
</dbReference>
<keyword evidence="9" id="KW-1185">Reference proteome</keyword>
<dbReference type="AlphaFoldDB" id="A0A919SVW7"/>